<dbReference type="SUPFAM" id="SSF56436">
    <property type="entry name" value="C-type lectin-like"/>
    <property type="match status" value="1"/>
</dbReference>
<dbReference type="AlphaFoldDB" id="A0A8B6G601"/>
<accession>A0A8B6G601</accession>
<feature type="domain" description="C-type lectin" evidence="1">
    <location>
        <begin position="15"/>
        <end position="134"/>
    </location>
</feature>
<keyword evidence="3" id="KW-1185">Reference proteome</keyword>
<dbReference type="PROSITE" id="PS50041">
    <property type="entry name" value="C_TYPE_LECTIN_2"/>
    <property type="match status" value="1"/>
</dbReference>
<dbReference type="InterPro" id="IPR050111">
    <property type="entry name" value="C-type_lectin/snaclec_domain"/>
</dbReference>
<comment type="caution">
    <text evidence="2">The sequence shown here is derived from an EMBL/GenBank/DDBJ whole genome shotgun (WGS) entry which is preliminary data.</text>
</comment>
<dbReference type="PANTHER" id="PTHR22803">
    <property type="entry name" value="MANNOSE, PHOSPHOLIPASE, LECTIN RECEPTOR RELATED"/>
    <property type="match status" value="1"/>
</dbReference>
<dbReference type="Pfam" id="PF00059">
    <property type="entry name" value="Lectin_C"/>
    <property type="match status" value="1"/>
</dbReference>
<dbReference type="SMART" id="SM00034">
    <property type="entry name" value="CLECT"/>
    <property type="match status" value="1"/>
</dbReference>
<name>A0A8B6G601_MYTGA</name>
<organism evidence="2 3">
    <name type="scientific">Mytilus galloprovincialis</name>
    <name type="common">Mediterranean mussel</name>
    <dbReference type="NCBI Taxonomy" id="29158"/>
    <lineage>
        <taxon>Eukaryota</taxon>
        <taxon>Metazoa</taxon>
        <taxon>Spiralia</taxon>
        <taxon>Lophotrochozoa</taxon>
        <taxon>Mollusca</taxon>
        <taxon>Bivalvia</taxon>
        <taxon>Autobranchia</taxon>
        <taxon>Pteriomorphia</taxon>
        <taxon>Mytilida</taxon>
        <taxon>Mytiloidea</taxon>
        <taxon>Mytilidae</taxon>
        <taxon>Mytilinae</taxon>
        <taxon>Mytilus</taxon>
    </lineage>
</organism>
<dbReference type="Proteomes" id="UP000596742">
    <property type="component" value="Unassembled WGS sequence"/>
</dbReference>
<dbReference type="EMBL" id="UYJE01007931">
    <property type="protein sequence ID" value="VDI59205.1"/>
    <property type="molecule type" value="Genomic_DNA"/>
</dbReference>
<dbReference type="InterPro" id="IPR016186">
    <property type="entry name" value="C-type_lectin-like/link_sf"/>
</dbReference>
<dbReference type="InterPro" id="IPR001304">
    <property type="entry name" value="C-type_lectin-like"/>
</dbReference>
<reference evidence="2" key="1">
    <citation type="submission" date="2018-11" db="EMBL/GenBank/DDBJ databases">
        <authorList>
            <person name="Alioto T."/>
            <person name="Alioto T."/>
        </authorList>
    </citation>
    <scope>NUCLEOTIDE SEQUENCE</scope>
</reference>
<gene>
    <name evidence="2" type="ORF">MGAL_10B061509</name>
</gene>
<evidence type="ECO:0000313" key="2">
    <source>
        <dbReference type="EMBL" id="VDI59205.1"/>
    </source>
</evidence>
<evidence type="ECO:0000313" key="3">
    <source>
        <dbReference type="Proteomes" id="UP000596742"/>
    </source>
</evidence>
<protein>
    <recommendedName>
        <fullName evidence="1">C-type lectin domain-containing protein</fullName>
    </recommendedName>
</protein>
<dbReference type="OrthoDB" id="6097711at2759"/>
<sequence>MLMFITIFISVQKEYFEMDKTWEESKEFCETWGGRLATVSSVSENEYMISRLGAATSIWIGGSDLKSEGTWVWNYSQEEKLIQPTFWGPNQPNNYNNQDCLAYFKFYNDGITWFLDGYAWDDDECQYQFHFMCEK</sequence>
<dbReference type="CDD" id="cd00037">
    <property type="entry name" value="CLECT"/>
    <property type="match status" value="1"/>
</dbReference>
<dbReference type="InterPro" id="IPR016187">
    <property type="entry name" value="CTDL_fold"/>
</dbReference>
<proteinExistence type="predicted"/>
<evidence type="ECO:0000259" key="1">
    <source>
        <dbReference type="PROSITE" id="PS50041"/>
    </source>
</evidence>
<dbReference type="Gene3D" id="3.10.100.10">
    <property type="entry name" value="Mannose-Binding Protein A, subunit A"/>
    <property type="match status" value="1"/>
</dbReference>